<evidence type="ECO:0000256" key="2">
    <source>
        <dbReference type="ARBA" id="ARBA00022801"/>
    </source>
</evidence>
<evidence type="ECO:0000256" key="7">
    <source>
        <dbReference type="SAM" id="Phobius"/>
    </source>
</evidence>
<feature type="binding site" evidence="6">
    <location>
        <position position="339"/>
    </location>
    <ligand>
        <name>Ca(2+)</name>
        <dbReference type="ChEBI" id="CHEBI:29108"/>
    </ligand>
</feature>
<dbReference type="Gene3D" id="2.30.120.10">
    <property type="match status" value="1"/>
</dbReference>
<dbReference type="SUPFAM" id="SSF56235">
    <property type="entry name" value="N-terminal nucleophile aminohydrolases (Ntn hydrolases)"/>
    <property type="match status" value="1"/>
</dbReference>
<comment type="similarity">
    <text evidence="1">Belongs to the peptidase S45 family.</text>
</comment>
<dbReference type="GO" id="GO:0016811">
    <property type="term" value="F:hydrolase activity, acting on carbon-nitrogen (but not peptide) bonds, in linear amides"/>
    <property type="evidence" value="ECO:0007669"/>
    <property type="project" value="InterPro"/>
</dbReference>
<evidence type="ECO:0000256" key="1">
    <source>
        <dbReference type="ARBA" id="ARBA00006586"/>
    </source>
</evidence>
<dbReference type="InterPro" id="IPR002692">
    <property type="entry name" value="S45"/>
</dbReference>
<comment type="caution">
    <text evidence="8">The sequence shown here is derived from an EMBL/GenBank/DDBJ whole genome shotgun (WGS) entry which is preliminary data.</text>
</comment>
<dbReference type="InterPro" id="IPR029055">
    <property type="entry name" value="Ntn_hydrolases_N"/>
</dbReference>
<dbReference type="AlphaFoldDB" id="A0A9X4H7L2"/>
<proteinExistence type="inferred from homology"/>
<dbReference type="Gene3D" id="3.60.20.10">
    <property type="entry name" value="Glutamine Phosphoribosylpyrophosphate, subunit 1, domain 1"/>
    <property type="match status" value="1"/>
</dbReference>
<dbReference type="InterPro" id="IPR043147">
    <property type="entry name" value="Penicillin_amidase_A-knob"/>
</dbReference>
<dbReference type="RefSeq" id="WP_273664686.1">
    <property type="nucleotide sequence ID" value="NZ_CP168178.1"/>
</dbReference>
<keyword evidence="7" id="KW-0812">Transmembrane</keyword>
<reference evidence="8" key="2">
    <citation type="submission" date="2022-08" db="EMBL/GenBank/DDBJ databases">
        <authorList>
            <person name="Iruegas-Bocardo F."/>
            <person name="Weisberg A.J."/>
            <person name="Riutta E.R."/>
            <person name="Kilday K."/>
            <person name="Bonkowski J.C."/>
            <person name="Creswell T."/>
            <person name="Daughtrey M.L."/>
            <person name="Rane K."/>
            <person name="Grunwald N.J."/>
            <person name="Chang J.H."/>
            <person name="Putnam M.L."/>
        </authorList>
    </citation>
    <scope>NUCLEOTIDE SEQUENCE</scope>
    <source>
        <strain evidence="8">22-338</strain>
    </source>
</reference>
<dbReference type="Pfam" id="PF01804">
    <property type="entry name" value="Penicil_amidase"/>
    <property type="match status" value="1"/>
</dbReference>
<protein>
    <submittedName>
        <fullName evidence="8">Penicillin acylase family protein</fullName>
    </submittedName>
</protein>
<reference evidence="8" key="1">
    <citation type="journal article" date="2022" name="Phytopathology">
        <title>Whole genome sequencing-based tracing of a 2022 introduction and outbreak of Xanthomonas hortorum pv. pelargonii.</title>
        <authorList>
            <person name="Iruegas Bocardo F."/>
            <person name="Weisberg A.J."/>
            <person name="Riutta E.R."/>
            <person name="Kilday K.B."/>
            <person name="Bonkowski J.C."/>
            <person name="Creswell T.C."/>
            <person name="Daughtrey M."/>
            <person name="Rane K.K."/>
            <person name="Grunwald N.J."/>
            <person name="Chang J.H."/>
            <person name="Putnam M."/>
        </authorList>
    </citation>
    <scope>NUCLEOTIDE SEQUENCE</scope>
    <source>
        <strain evidence="8">22-338</strain>
    </source>
</reference>
<name>A0A9X4H7L2_9XANT</name>
<dbReference type="GO" id="GO:0017000">
    <property type="term" value="P:antibiotic biosynthetic process"/>
    <property type="evidence" value="ECO:0007669"/>
    <property type="project" value="InterPro"/>
</dbReference>
<sequence>MKPAPKIDFLRWFILLLLAAIFALPIGALAMLALSLPNLDGQIASADIAAPVSLRRDAVGIAAINAASQADAAWALGYAHAQDRYFQMDVMRRTAAGEMSELFGGGQLGFDIVQRRWQLRALAREQLAASRPDLIATVHAYTRGVNTGLAQMRVRPFEYVVLRSEPRPWRDEDSLLIIHAMFLMLTDAGARKEQFLSRLKQTLPDDVFRFISWDHGEWDSSFLDGTTASATPAIPAPPLHDASARTLGADAVPRGYPGFIGSSAWAVSGRRTAHAQGLLAVDMHLSLAVPNIWYRAEIHIDKAGTPRQSGYGLTVPGLPGFVVGSNGHVAWGFSNSQGDWADLLTLTPCQRGSASGYRVDADCLPYQSEQETIKVADAPDTATRFLLTHWGPLTNRDPRRKPLVRRWLGDNRLATNLLHLDLFAANNVPEAIRVARASGIPPVNFVVADADGRIGWTLAGQLPSRADGCPIAPRLADSAHIDDWSRLNTTIADLQVVDPPSGYLVTANQRILPKADTPAVCDGSYQLGARARQIADALDRTKPIDEAAAMRIQGDDRALFLERWNELMLRLIAERPNPRDGKYDVLAARLRGWTHRASANSVAYRVIREYRDAVSGEILTLLASGSGMTAAELYDNLPQAEYPVWAMVSQRPAAWLPAGFASWDDYLRSILDRSLKQYQTDDPDLTLSTWGERNRLEMRHPIFGNIPVFGWFFSMPNTEMSGDTHMPLVQAPGFGATQRMVVAPGREAQGLLTMPGGQSSNPLSSYFDRGHAQWVKNQPMPLVAGETEHEIRVQPETVH</sequence>
<feature type="active site" description="Nucleophile" evidence="5">
    <location>
        <position position="262"/>
    </location>
</feature>
<dbReference type="Gene3D" id="1.10.1400.10">
    <property type="match status" value="1"/>
</dbReference>
<keyword evidence="6" id="KW-0106">Calcium</keyword>
<keyword evidence="2" id="KW-0378">Hydrolase</keyword>
<dbReference type="InterPro" id="IPR014395">
    <property type="entry name" value="Pen/GL7ACA/AHL_acylase"/>
</dbReference>
<dbReference type="PANTHER" id="PTHR34218:SF4">
    <property type="entry name" value="ACYL-HOMOSERINE LACTONE ACYLASE QUIP"/>
    <property type="match status" value="1"/>
</dbReference>
<evidence type="ECO:0000313" key="8">
    <source>
        <dbReference type="EMBL" id="MDC8640435.1"/>
    </source>
</evidence>
<feature type="binding site" evidence="6">
    <location>
        <position position="193"/>
    </location>
    <ligand>
        <name>Ca(2+)</name>
        <dbReference type="ChEBI" id="CHEBI:29108"/>
    </ligand>
</feature>
<evidence type="ECO:0000256" key="3">
    <source>
        <dbReference type="ARBA" id="ARBA00023145"/>
    </source>
</evidence>
<dbReference type="GO" id="GO:0046872">
    <property type="term" value="F:metal ion binding"/>
    <property type="evidence" value="ECO:0007669"/>
    <property type="project" value="UniProtKB-KW"/>
</dbReference>
<dbReference type="PANTHER" id="PTHR34218">
    <property type="entry name" value="PEPTIDASE S45 PENICILLIN AMIDASE"/>
    <property type="match status" value="1"/>
</dbReference>
<dbReference type="PIRSF" id="PIRSF001227">
    <property type="entry name" value="Pen_acylase"/>
    <property type="match status" value="1"/>
</dbReference>
<feature type="binding site" evidence="6">
    <location>
        <position position="342"/>
    </location>
    <ligand>
        <name>Ca(2+)</name>
        <dbReference type="ChEBI" id="CHEBI:29108"/>
    </ligand>
</feature>
<evidence type="ECO:0000313" key="9">
    <source>
        <dbReference type="Proteomes" id="UP001140230"/>
    </source>
</evidence>
<comment type="cofactor">
    <cofactor evidence="6">
        <name>Ca(2+)</name>
        <dbReference type="ChEBI" id="CHEBI:29108"/>
    </cofactor>
    <text evidence="6">Binds 1 Ca(2+) ion per dimer.</text>
</comment>
<keyword evidence="6" id="KW-0479">Metal-binding</keyword>
<accession>A0A9X4H7L2</accession>
<evidence type="ECO:0000256" key="5">
    <source>
        <dbReference type="PIRSR" id="PIRSR001227-1"/>
    </source>
</evidence>
<dbReference type="InterPro" id="IPR023343">
    <property type="entry name" value="Penicillin_amidase_dom1"/>
</dbReference>
<feature type="transmembrane region" description="Helical" evidence="7">
    <location>
        <begin position="12"/>
        <end position="36"/>
    </location>
</feature>
<dbReference type="EMBL" id="JANWTP010000123">
    <property type="protein sequence ID" value="MDC8640435.1"/>
    <property type="molecule type" value="Genomic_DNA"/>
</dbReference>
<gene>
    <name evidence="8" type="ORF">NY667_22195</name>
</gene>
<keyword evidence="7" id="KW-1133">Transmembrane helix</keyword>
<comment type="subunit">
    <text evidence="4">Heterodimer of an alpha subunit and a beta subunit processed from the same precursor.</text>
</comment>
<dbReference type="InterPro" id="IPR043146">
    <property type="entry name" value="Penicillin_amidase_N_B-knob"/>
</dbReference>
<dbReference type="Proteomes" id="UP001140230">
    <property type="component" value="Unassembled WGS sequence"/>
</dbReference>
<evidence type="ECO:0000256" key="4">
    <source>
        <dbReference type="ARBA" id="ARBA00038735"/>
    </source>
</evidence>
<organism evidence="8 9">
    <name type="scientific">Xanthomonas hortorum pv. hederae</name>
    <dbReference type="NCBI Taxonomy" id="453603"/>
    <lineage>
        <taxon>Bacteria</taxon>
        <taxon>Pseudomonadati</taxon>
        <taxon>Pseudomonadota</taxon>
        <taxon>Gammaproteobacteria</taxon>
        <taxon>Lysobacterales</taxon>
        <taxon>Lysobacteraceae</taxon>
        <taxon>Xanthomonas</taxon>
    </lineage>
</organism>
<keyword evidence="7" id="KW-0472">Membrane</keyword>
<keyword evidence="3" id="KW-0865">Zymogen</keyword>
<dbReference type="Gene3D" id="1.10.439.10">
    <property type="entry name" value="Penicillin Amidohydrolase, domain 1"/>
    <property type="match status" value="1"/>
</dbReference>
<evidence type="ECO:0000256" key="6">
    <source>
        <dbReference type="PIRSR" id="PIRSR001227-2"/>
    </source>
</evidence>